<evidence type="ECO:0000313" key="1">
    <source>
        <dbReference type="EMBL" id="TRL36848.1"/>
    </source>
</evidence>
<reference evidence="1 2" key="1">
    <citation type="submission" date="2019-07" db="EMBL/GenBank/DDBJ databases">
        <title>Ln-dependent methylotrophs.</title>
        <authorList>
            <person name="Tani A."/>
        </authorList>
    </citation>
    <scope>NUCLEOTIDE SEQUENCE [LARGE SCALE GENOMIC DNA]</scope>
    <source>
        <strain evidence="1 2">SM12</strain>
    </source>
</reference>
<gene>
    <name evidence="1" type="ORF">FNA46_16900</name>
</gene>
<organism evidence="1 2">
    <name type="scientific">Rhizobium straminoryzae</name>
    <dbReference type="NCBI Taxonomy" id="1387186"/>
    <lineage>
        <taxon>Bacteria</taxon>
        <taxon>Pseudomonadati</taxon>
        <taxon>Pseudomonadota</taxon>
        <taxon>Alphaproteobacteria</taxon>
        <taxon>Hyphomicrobiales</taxon>
        <taxon>Rhizobiaceae</taxon>
        <taxon>Rhizobium/Agrobacterium group</taxon>
        <taxon>Rhizobium</taxon>
    </lineage>
</organism>
<comment type="caution">
    <text evidence="1">The sequence shown here is derived from an EMBL/GenBank/DDBJ whole genome shotgun (WGS) entry which is preliminary data.</text>
</comment>
<name>A0A549T4P1_9HYPH</name>
<evidence type="ECO:0000313" key="2">
    <source>
        <dbReference type="Proteomes" id="UP000316801"/>
    </source>
</evidence>
<proteinExistence type="predicted"/>
<keyword evidence="2" id="KW-1185">Reference proteome</keyword>
<dbReference type="EMBL" id="VJMG01000048">
    <property type="protein sequence ID" value="TRL36848.1"/>
    <property type="molecule type" value="Genomic_DNA"/>
</dbReference>
<accession>A0A549T4P1</accession>
<protein>
    <recommendedName>
        <fullName evidence="3">RiboL-PSP-HEPN domain-containing protein</fullName>
    </recommendedName>
</protein>
<dbReference type="Proteomes" id="UP000316801">
    <property type="component" value="Unassembled WGS sequence"/>
</dbReference>
<sequence>MKRQELQADFDRIKYQISSVKIGTGKDKDELISLSSQQICVSMCGSLEQNLKRIFMEYAKRRSNSRIYRPIEKVCESYQNPKSTKILELIGLFDSEFEEILRMEWSTGRELERQHIDNMVDDRITIAHRKKNHVNVSSTKLDAYFKAYTDLLNRVYDHFLDDKAQ</sequence>
<evidence type="ECO:0008006" key="3">
    <source>
        <dbReference type="Google" id="ProtNLM"/>
    </source>
</evidence>
<dbReference type="AlphaFoldDB" id="A0A549T4P1"/>
<dbReference type="RefSeq" id="WP_143126387.1">
    <property type="nucleotide sequence ID" value="NZ_VJMG01000048.1"/>
</dbReference>